<gene>
    <name evidence="3" type="ORF">FA10DRAFT_52082</name>
</gene>
<dbReference type="InterPro" id="IPR020471">
    <property type="entry name" value="AKR"/>
</dbReference>
<dbReference type="Gene3D" id="3.20.20.100">
    <property type="entry name" value="NADP-dependent oxidoreductase domain"/>
    <property type="match status" value="1"/>
</dbReference>
<dbReference type="OrthoDB" id="2310150at2759"/>
<dbReference type="STRING" id="215250.A0A316Y8I4"/>
<sequence>MTVDFALGTGLLSTDAHQLVRVTGLADTRALLDAYARNGGNLIDSASIYPAIFKQAGKAQKMLGQVDAAAKSAYGFTVDSKVNSFVPGKGNRPEHIRECLEETLKDLKVDHINVLYFHTVDPSTPLIDSIRAVDELFKEGKLKELGISNFSPALVRETFQIARENNLIKPTVYQGEYNLLNRGAEEELVPLMHENGGRFYGFSPVAGGFLSGQHSRGQRPTMGRWDTTKEDNMLGDNYMKRYYSDSSFDAIDALQAEADKLGISLPTLALRWLAHHSALAEAHGDRIVIGAGSPQSIQRSYDAVHEGKLPAHVVGVIDQAWQSIRTRDPPTFHH</sequence>
<dbReference type="AlphaFoldDB" id="A0A316Y8I4"/>
<keyword evidence="1" id="KW-0560">Oxidoreductase</keyword>
<dbReference type="GeneID" id="37047463"/>
<dbReference type="InterPro" id="IPR050523">
    <property type="entry name" value="AKR_Detox_Biosynth"/>
</dbReference>
<dbReference type="Proteomes" id="UP000245768">
    <property type="component" value="Unassembled WGS sequence"/>
</dbReference>
<protein>
    <submittedName>
        <fullName evidence="3">Aldo/keto reductase</fullName>
    </submittedName>
</protein>
<accession>A0A316Y8I4</accession>
<dbReference type="RefSeq" id="XP_025373718.1">
    <property type="nucleotide sequence ID" value="XM_025525547.1"/>
</dbReference>
<organism evidence="3 4">
    <name type="scientific">Acaromyces ingoldii</name>
    <dbReference type="NCBI Taxonomy" id="215250"/>
    <lineage>
        <taxon>Eukaryota</taxon>
        <taxon>Fungi</taxon>
        <taxon>Dikarya</taxon>
        <taxon>Basidiomycota</taxon>
        <taxon>Ustilaginomycotina</taxon>
        <taxon>Exobasidiomycetes</taxon>
        <taxon>Exobasidiales</taxon>
        <taxon>Cryptobasidiaceae</taxon>
        <taxon>Acaromyces</taxon>
    </lineage>
</organism>
<dbReference type="Pfam" id="PF00248">
    <property type="entry name" value="Aldo_ket_red"/>
    <property type="match status" value="1"/>
</dbReference>
<evidence type="ECO:0000256" key="1">
    <source>
        <dbReference type="ARBA" id="ARBA00023002"/>
    </source>
</evidence>
<reference evidence="3 4" key="1">
    <citation type="journal article" date="2018" name="Mol. Biol. Evol.">
        <title>Broad Genomic Sampling Reveals a Smut Pathogenic Ancestry of the Fungal Clade Ustilaginomycotina.</title>
        <authorList>
            <person name="Kijpornyongpan T."/>
            <person name="Mondo S.J."/>
            <person name="Barry K."/>
            <person name="Sandor L."/>
            <person name="Lee J."/>
            <person name="Lipzen A."/>
            <person name="Pangilinan J."/>
            <person name="LaButti K."/>
            <person name="Hainaut M."/>
            <person name="Henrissat B."/>
            <person name="Grigoriev I.V."/>
            <person name="Spatafora J.W."/>
            <person name="Aime M.C."/>
        </authorList>
    </citation>
    <scope>NUCLEOTIDE SEQUENCE [LARGE SCALE GENOMIC DNA]</scope>
    <source>
        <strain evidence="3 4">MCA 4198</strain>
    </source>
</reference>
<dbReference type="PRINTS" id="PR00069">
    <property type="entry name" value="ALDKETRDTASE"/>
</dbReference>
<evidence type="ECO:0000313" key="3">
    <source>
        <dbReference type="EMBL" id="PWN86520.1"/>
    </source>
</evidence>
<dbReference type="GO" id="GO:0016491">
    <property type="term" value="F:oxidoreductase activity"/>
    <property type="evidence" value="ECO:0007669"/>
    <property type="project" value="UniProtKB-KW"/>
</dbReference>
<name>A0A316Y8I4_9BASI</name>
<dbReference type="InterPro" id="IPR023210">
    <property type="entry name" value="NADP_OxRdtase_dom"/>
</dbReference>
<evidence type="ECO:0000313" key="4">
    <source>
        <dbReference type="Proteomes" id="UP000245768"/>
    </source>
</evidence>
<dbReference type="InterPro" id="IPR036812">
    <property type="entry name" value="NAD(P)_OxRdtase_dom_sf"/>
</dbReference>
<dbReference type="InParanoid" id="A0A316Y8I4"/>
<dbReference type="PANTHER" id="PTHR43364">
    <property type="entry name" value="NADH-SPECIFIC METHYLGLYOXAL REDUCTASE-RELATED"/>
    <property type="match status" value="1"/>
</dbReference>
<dbReference type="SUPFAM" id="SSF51430">
    <property type="entry name" value="NAD(P)-linked oxidoreductase"/>
    <property type="match status" value="1"/>
</dbReference>
<feature type="domain" description="NADP-dependent oxidoreductase" evidence="2">
    <location>
        <begin position="25"/>
        <end position="321"/>
    </location>
</feature>
<dbReference type="PANTHER" id="PTHR43364:SF4">
    <property type="entry name" value="NAD(P)-LINKED OXIDOREDUCTASE SUPERFAMILY PROTEIN"/>
    <property type="match status" value="1"/>
</dbReference>
<proteinExistence type="predicted"/>
<evidence type="ECO:0000259" key="2">
    <source>
        <dbReference type="Pfam" id="PF00248"/>
    </source>
</evidence>
<dbReference type="EMBL" id="KZ819644">
    <property type="protein sequence ID" value="PWN86520.1"/>
    <property type="molecule type" value="Genomic_DNA"/>
</dbReference>
<keyword evidence="4" id="KW-1185">Reference proteome</keyword>